<evidence type="ECO:0000313" key="1">
    <source>
        <dbReference type="EMBL" id="MDH5163305.1"/>
    </source>
</evidence>
<protein>
    <submittedName>
        <fullName evidence="1">Uncharacterized protein</fullName>
    </submittedName>
</protein>
<proteinExistence type="predicted"/>
<organism evidence="1 2">
    <name type="scientific">Heyndrickxia oleronia</name>
    <dbReference type="NCBI Taxonomy" id="38875"/>
    <lineage>
        <taxon>Bacteria</taxon>
        <taxon>Bacillati</taxon>
        <taxon>Bacillota</taxon>
        <taxon>Bacilli</taxon>
        <taxon>Bacillales</taxon>
        <taxon>Bacillaceae</taxon>
        <taxon>Heyndrickxia</taxon>
    </lineage>
</organism>
<comment type="caution">
    <text evidence="1">The sequence shown here is derived from an EMBL/GenBank/DDBJ whole genome shotgun (WGS) entry which is preliminary data.</text>
</comment>
<dbReference type="AlphaFoldDB" id="A0AAW6T0L9"/>
<dbReference type="RefSeq" id="WP_212946034.1">
    <property type="nucleotide sequence ID" value="NZ_BOQX01000010.1"/>
</dbReference>
<dbReference type="GeneID" id="79870187"/>
<evidence type="ECO:0000313" key="2">
    <source>
        <dbReference type="Proteomes" id="UP001159179"/>
    </source>
</evidence>
<accession>A0AAW6T0L9</accession>
<dbReference type="Proteomes" id="UP001159179">
    <property type="component" value="Unassembled WGS sequence"/>
</dbReference>
<gene>
    <name evidence="1" type="ORF">P5X88_20430</name>
</gene>
<reference evidence="1" key="1">
    <citation type="submission" date="2023-03" db="EMBL/GenBank/DDBJ databases">
        <title>Bacterial isolates from washroom surfaces on a university campus.</title>
        <authorList>
            <person name="Holman D.B."/>
            <person name="Gzyl K.E."/>
            <person name="Taheri A.E."/>
        </authorList>
    </citation>
    <scope>NUCLEOTIDE SEQUENCE</scope>
    <source>
        <strain evidence="1">RD03</strain>
    </source>
</reference>
<name>A0AAW6T0L9_9BACI</name>
<sequence length="207" mass="24207">MKVSCTVWSRGKDGDNIKFLPIAIKESGGVLQFESLLTGKPFTEVKQKYFGHKRKKYHPAELLSPKQLELIDWAEIKRNDFEEYKQSLEEIMTEWNAHVREQRILAFAKLLIGLESMKYQLVVENIQNQSEETQIPSLLNDVLTMYSCRRWEDWALEARIIAGEAYRTAKLENNQMANALIYVLFSFQHYKQYKHSIDSKNSLIKVG</sequence>
<dbReference type="EMBL" id="JAROYP010000014">
    <property type="protein sequence ID" value="MDH5163305.1"/>
    <property type="molecule type" value="Genomic_DNA"/>
</dbReference>